<dbReference type="InterPro" id="IPR027942">
    <property type="entry name" value="SEO_N"/>
</dbReference>
<dbReference type="Gene3D" id="3.40.30.10">
    <property type="entry name" value="Glutaredoxin"/>
    <property type="match status" value="1"/>
</dbReference>
<feature type="domain" description="Sieve element occlusion C-terminal" evidence="2">
    <location>
        <begin position="553"/>
        <end position="783"/>
    </location>
</feature>
<dbReference type="Pfam" id="PF14577">
    <property type="entry name" value="SEO_C"/>
    <property type="match status" value="1"/>
</dbReference>
<evidence type="ECO:0000313" key="4">
    <source>
        <dbReference type="RefSeq" id="XP_039133970.1"/>
    </source>
</evidence>
<reference evidence="4" key="1">
    <citation type="submission" date="2025-08" db="UniProtKB">
        <authorList>
            <consortium name="RefSeq"/>
        </authorList>
    </citation>
    <scope>IDENTIFICATION</scope>
</reference>
<evidence type="ECO:0000259" key="1">
    <source>
        <dbReference type="Pfam" id="PF14576"/>
    </source>
</evidence>
<dbReference type="PANTHER" id="PTHR33232:SF20">
    <property type="entry name" value="PROTEIN SIEVE ELEMENT OCCLUSION B-LIKE"/>
    <property type="match status" value="1"/>
</dbReference>
<gene>
    <name evidence="4" type="primary">LOC120270950</name>
</gene>
<dbReference type="PANTHER" id="PTHR33232">
    <property type="entry name" value="PROTEIN SIEVE ELEMENT OCCLUSION B-LIKE"/>
    <property type="match status" value="1"/>
</dbReference>
<dbReference type="InterPro" id="IPR039299">
    <property type="entry name" value="SEOA"/>
</dbReference>
<accession>A0AB40C4T1</accession>
<evidence type="ECO:0000313" key="3">
    <source>
        <dbReference type="Proteomes" id="UP001515500"/>
    </source>
</evidence>
<sequence length="784" mass="89696">MAGILGQQPKTQLIRGEQQSLLSPLNSTAVTKPVTQQPTMELNRKENQLFLQSSNNPVMKQMAPQTKTDLIKTPLISSSDDSMALKPVAQQQKMQLIKGERHLFSSSDDSVLTKQIMATHTPDGREVEVKPILYIVEDILHQANPSLILTPQTQLEYVDETTHRAEVVSMLEALAYTVHRMSSEINYKCAIGGDGHATTLAVLQSLSNYTWDGKLVVALAAFALSYGEFWLTTQLHTVNPMAKSLAHLKQLPNILEHTDILKPRFDAINNLINAMLDVTKCIVEFRELPPEYIPHDAPEMAMALAHIPTAVYWTIRGVVACIAQIVGLIGLGHDYMTSTTEAWELSSLAHKVNNIHGHLIKQLNTCQQQIGERKHMEAYQTLVRLFETIHLDNIKILRALMYSKDDLPIIDGITKKRVSVDVLRRKIVMLFISDLDISHEELFVLIQIYNDTHQGRMERHYEIVWLPVVDRHVPWLQSREESFNRLASTMPWYSLVHPSLLDKAVVKYIREMWHFDKKPMLVVLDPQGKLVCPNALHMMWIWGSLAFPFTSNREEALWKEEIWRLELLVDEIDPAILQWVTEGRHVCLYGGDNLDWIRRFTTTMRRVAQDARVPLEMVYVGRSNPKEKVKRAMSVIAAEKLSGYWTDVAMIWFFWVRLESMWHSKMQHGRTVEDDPIMQEVMQILSFDGSEEGWAVISRGSVEVLKSQGKKLLDCLMEYDTWKGTVELEGFIPALGKALLPYQTHEHCTRLILPGETGKFGEKIVCAECKKPMEKYVLYRCCTD</sequence>
<dbReference type="GO" id="GO:0010088">
    <property type="term" value="P:phloem development"/>
    <property type="evidence" value="ECO:0007669"/>
    <property type="project" value="InterPro"/>
</dbReference>
<keyword evidence="3" id="KW-1185">Reference proteome</keyword>
<evidence type="ECO:0000259" key="2">
    <source>
        <dbReference type="Pfam" id="PF14577"/>
    </source>
</evidence>
<protein>
    <submittedName>
        <fullName evidence="4">Protein SIEVE ELEMENT OCCLUSION B-like</fullName>
    </submittedName>
</protein>
<organism evidence="3 4">
    <name type="scientific">Dioscorea cayennensis subsp. rotundata</name>
    <name type="common">White Guinea yam</name>
    <name type="synonym">Dioscorea rotundata</name>
    <dbReference type="NCBI Taxonomy" id="55577"/>
    <lineage>
        <taxon>Eukaryota</taxon>
        <taxon>Viridiplantae</taxon>
        <taxon>Streptophyta</taxon>
        <taxon>Embryophyta</taxon>
        <taxon>Tracheophyta</taxon>
        <taxon>Spermatophyta</taxon>
        <taxon>Magnoliopsida</taxon>
        <taxon>Liliopsida</taxon>
        <taxon>Dioscoreales</taxon>
        <taxon>Dioscoreaceae</taxon>
        <taxon>Dioscorea</taxon>
    </lineage>
</organism>
<dbReference type="RefSeq" id="XP_039133970.1">
    <property type="nucleotide sequence ID" value="XM_039278036.1"/>
</dbReference>
<dbReference type="Pfam" id="PF14576">
    <property type="entry name" value="SEO_N"/>
    <property type="match status" value="1"/>
</dbReference>
<proteinExistence type="predicted"/>
<dbReference type="Proteomes" id="UP001515500">
    <property type="component" value="Chromosome 10"/>
</dbReference>
<name>A0AB40C4T1_DIOCR</name>
<dbReference type="AlphaFoldDB" id="A0AB40C4T1"/>
<dbReference type="GeneID" id="120270950"/>
<dbReference type="InterPro" id="IPR027944">
    <property type="entry name" value="SEO_C"/>
</dbReference>
<feature type="domain" description="Sieve element occlusion N-terminal" evidence="1">
    <location>
        <begin position="107"/>
        <end position="390"/>
    </location>
</feature>